<evidence type="ECO:0000313" key="1">
    <source>
        <dbReference type="EMBL" id="SLM18036.1"/>
    </source>
</evidence>
<sequence>MIGWPLANKTALRYYESIETYENSKAALHEIYTKLYPDIY</sequence>
<reference evidence="1" key="1">
    <citation type="submission" date="2017-02" db="EMBL/GenBank/DDBJ databases">
        <authorList>
            <person name="Regsiter A."/>
            <person name="William W."/>
        </authorList>
    </citation>
    <scope>NUCLEOTIDE SEQUENCE</scope>
    <source>
        <strain evidence="1">BdmA 4</strain>
    </source>
</reference>
<protein>
    <submittedName>
        <fullName evidence="1">Uncharacterized protein</fullName>
    </submittedName>
</protein>
<organism evidence="1">
    <name type="scientific">uncultured spirochete</name>
    <dbReference type="NCBI Taxonomy" id="156406"/>
    <lineage>
        <taxon>Bacteria</taxon>
        <taxon>Pseudomonadati</taxon>
        <taxon>Spirochaetota</taxon>
        <taxon>Spirochaetia</taxon>
        <taxon>Spirochaetales</taxon>
        <taxon>environmental samples</taxon>
    </lineage>
</organism>
<dbReference type="EMBL" id="FWDO01000004">
    <property type="protein sequence ID" value="SLM18036.1"/>
    <property type="molecule type" value="Genomic_DNA"/>
</dbReference>
<accession>A0A3P3XP29</accession>
<gene>
    <name evidence="1" type="ORF">SPIRO4BDMA_40608</name>
</gene>
<name>A0A3P3XP29_9SPIR</name>
<dbReference type="AlphaFoldDB" id="A0A3P3XP29"/>
<proteinExistence type="predicted"/>